<sequence>MVVKLACKIIKVSCCPYPLNYPLKKILIYCKRTLTLSSTWVTNIENHYNRFQIFFIMRSATSKMHYNIQYTPCLI</sequence>
<dbReference type="EMBL" id="CAKOFQ010006704">
    <property type="protein sequence ID" value="CAH1962991.1"/>
    <property type="molecule type" value="Genomic_DNA"/>
</dbReference>
<organism evidence="1 2">
    <name type="scientific">Acanthoscelides obtectus</name>
    <name type="common">Bean weevil</name>
    <name type="synonym">Bruchus obtectus</name>
    <dbReference type="NCBI Taxonomy" id="200917"/>
    <lineage>
        <taxon>Eukaryota</taxon>
        <taxon>Metazoa</taxon>
        <taxon>Ecdysozoa</taxon>
        <taxon>Arthropoda</taxon>
        <taxon>Hexapoda</taxon>
        <taxon>Insecta</taxon>
        <taxon>Pterygota</taxon>
        <taxon>Neoptera</taxon>
        <taxon>Endopterygota</taxon>
        <taxon>Coleoptera</taxon>
        <taxon>Polyphaga</taxon>
        <taxon>Cucujiformia</taxon>
        <taxon>Chrysomeloidea</taxon>
        <taxon>Chrysomelidae</taxon>
        <taxon>Bruchinae</taxon>
        <taxon>Bruchini</taxon>
        <taxon>Acanthoscelides</taxon>
    </lineage>
</organism>
<dbReference type="Proteomes" id="UP001152888">
    <property type="component" value="Unassembled WGS sequence"/>
</dbReference>
<name>A0A9P0JX51_ACAOB</name>
<reference evidence="1" key="1">
    <citation type="submission" date="2022-03" db="EMBL/GenBank/DDBJ databases">
        <authorList>
            <person name="Sayadi A."/>
        </authorList>
    </citation>
    <scope>NUCLEOTIDE SEQUENCE</scope>
</reference>
<gene>
    <name evidence="1" type="ORF">ACAOBT_LOCUS4947</name>
</gene>
<evidence type="ECO:0000313" key="1">
    <source>
        <dbReference type="EMBL" id="CAH1962991.1"/>
    </source>
</evidence>
<keyword evidence="2" id="KW-1185">Reference proteome</keyword>
<evidence type="ECO:0000313" key="2">
    <source>
        <dbReference type="Proteomes" id="UP001152888"/>
    </source>
</evidence>
<protein>
    <submittedName>
        <fullName evidence="1">Uncharacterized protein</fullName>
    </submittedName>
</protein>
<dbReference type="AlphaFoldDB" id="A0A9P0JX51"/>
<comment type="caution">
    <text evidence="1">The sequence shown here is derived from an EMBL/GenBank/DDBJ whole genome shotgun (WGS) entry which is preliminary data.</text>
</comment>
<proteinExistence type="predicted"/>
<accession>A0A9P0JX51</accession>